<dbReference type="EMBL" id="JANDBD010000007">
    <property type="protein sequence ID" value="MCP9274070.1"/>
    <property type="molecule type" value="Genomic_DNA"/>
</dbReference>
<dbReference type="NCBIfam" id="TIGR03187">
    <property type="entry name" value="DGQHR"/>
    <property type="match status" value="1"/>
</dbReference>
<keyword evidence="2" id="KW-1185">Reference proteome</keyword>
<dbReference type="CDD" id="cd16413">
    <property type="entry name" value="DGQHR_domain"/>
    <property type="match status" value="1"/>
</dbReference>
<reference evidence="1 2" key="1">
    <citation type="submission" date="2022-06" db="EMBL/GenBank/DDBJ databases">
        <title>Mycolicibacterium sp. CAU 1645 isolated from seawater.</title>
        <authorList>
            <person name="Kim W."/>
        </authorList>
    </citation>
    <scope>NUCLEOTIDE SEQUENCE [LARGE SCALE GENOMIC DNA]</scope>
    <source>
        <strain evidence="1 2">CAU 1645</strain>
    </source>
</reference>
<protein>
    <submittedName>
        <fullName evidence="1">DGQHR domain-containing protein</fullName>
    </submittedName>
</protein>
<dbReference type="NCBIfam" id="NF041060">
    <property type="entry name" value="DpdB"/>
    <property type="match status" value="1"/>
</dbReference>
<organism evidence="1 2">
    <name type="scientific">Mycolicibacterium arenosum</name>
    <dbReference type="NCBI Taxonomy" id="2952157"/>
    <lineage>
        <taxon>Bacteria</taxon>
        <taxon>Bacillati</taxon>
        <taxon>Actinomycetota</taxon>
        <taxon>Actinomycetes</taxon>
        <taxon>Mycobacteriales</taxon>
        <taxon>Mycobacteriaceae</taxon>
        <taxon>Mycolicibacterium</taxon>
    </lineage>
</organism>
<accession>A0ABT1M5C6</accession>
<sequence>MADRYEIKVPALEVRQGERRIYCFAVDGKRLLDFTAVSRVKRTDEGSLDGYQRPEVMSHIRAIRRYIESPEAMLPNAVVLAFDPRVRFVPARRKSPVDYSVMGELVIPVDESLPESEKPALLVDGQQRTAAIRDADVAEFPVAAVAFIASGSEEQRSQFILVNNTKPLPKGLIHELLPDATGHLPPKYARRQLPAQVMVRLNLDTDSPFRGAIATPTSPDGYIKDNSVLKMIENSLYDGALYQYRDPEDGSGDIEEMVLHLKIFWNLVEATWPIEWKLIPRKSRLTHGVGIQSLGYVMDAITEGYSTDTLPDIGIDRRLSALCEVTSWTSGTWELAPDDHRRWNTLQNTPNDIKLLTNLLTCVALK</sequence>
<comment type="caution">
    <text evidence="1">The sequence shown here is derived from an EMBL/GenBank/DDBJ whole genome shotgun (WGS) entry which is preliminary data.</text>
</comment>
<evidence type="ECO:0000313" key="1">
    <source>
        <dbReference type="EMBL" id="MCP9274070.1"/>
    </source>
</evidence>
<proteinExistence type="predicted"/>
<dbReference type="Pfam" id="PF14072">
    <property type="entry name" value="DndB"/>
    <property type="match status" value="1"/>
</dbReference>
<gene>
    <name evidence="1" type="ORF">NM203_17925</name>
</gene>
<dbReference type="Proteomes" id="UP001651690">
    <property type="component" value="Unassembled WGS sequence"/>
</dbReference>
<name>A0ABT1M5C6_9MYCO</name>
<dbReference type="InterPro" id="IPR017601">
    <property type="entry name" value="DGQHR-contain_dom"/>
</dbReference>
<dbReference type="InterPro" id="IPR017642">
    <property type="entry name" value="DNA_S_mod_DndB"/>
</dbReference>
<dbReference type="RefSeq" id="WP_255061417.1">
    <property type="nucleotide sequence ID" value="NZ_JANDBD010000007.1"/>
</dbReference>
<evidence type="ECO:0000313" key="2">
    <source>
        <dbReference type="Proteomes" id="UP001651690"/>
    </source>
</evidence>